<dbReference type="InterPro" id="IPR002123">
    <property type="entry name" value="Plipid/glycerol_acylTrfase"/>
</dbReference>
<dbReference type="Proteomes" id="UP000029736">
    <property type="component" value="Unassembled WGS sequence"/>
</dbReference>
<evidence type="ECO:0000313" key="5">
    <source>
        <dbReference type="EMBL" id="KGE86664.1"/>
    </source>
</evidence>
<dbReference type="PANTHER" id="PTHR10434">
    <property type="entry name" value="1-ACYL-SN-GLYCEROL-3-PHOSPHATE ACYLTRANSFERASE"/>
    <property type="match status" value="1"/>
</dbReference>
<dbReference type="Pfam" id="PF01553">
    <property type="entry name" value="Acyltransferase"/>
    <property type="match status" value="1"/>
</dbReference>
<evidence type="ECO:0000256" key="3">
    <source>
        <dbReference type="ARBA" id="ARBA00023315"/>
    </source>
</evidence>
<protein>
    <submittedName>
        <fullName evidence="5">Acyltransferase</fullName>
    </submittedName>
</protein>
<keyword evidence="3 5" id="KW-0012">Acyltransferase</keyword>
<evidence type="ECO:0000313" key="6">
    <source>
        <dbReference type="Proteomes" id="UP000029736"/>
    </source>
</evidence>
<feature type="domain" description="Phospholipid/glycerol acyltransferase" evidence="4">
    <location>
        <begin position="29"/>
        <end position="144"/>
    </location>
</feature>
<comment type="caution">
    <text evidence="5">The sequence shown here is derived from an EMBL/GenBank/DDBJ whole genome shotgun (WGS) entry which is preliminary data.</text>
</comment>
<keyword evidence="6" id="KW-1185">Reference proteome</keyword>
<sequence>MGKRLAEFLLGLSGWRLNPSVPEEVSHCVIIAAPHTSNWDIYYARLGFYVMGVPLKFTIKREWMRFPLNLIIGPLGGLAIDRRPRGASGERPSYTQLMAELLEKHDKIAIMVTPEGTRAKRDKWKTGFYYAALQAKAPICLGYLDYVKKEAGVGGTVYPSGDIEADLKKIMDFYKDISGKHPEQFALDQRYAG</sequence>
<evidence type="ECO:0000256" key="1">
    <source>
        <dbReference type="ARBA" id="ARBA00005189"/>
    </source>
</evidence>
<dbReference type="PANTHER" id="PTHR10434:SF9">
    <property type="entry name" value="PHOSPHOLIPID_GLYCEROL ACYLTRANSFERASE DOMAIN-CONTAINING PROTEIN"/>
    <property type="match status" value="1"/>
</dbReference>
<comment type="pathway">
    <text evidence="1">Lipid metabolism.</text>
</comment>
<accession>A0A098S2T4</accession>
<dbReference type="EMBL" id="JPOS01000075">
    <property type="protein sequence ID" value="KGE86664.1"/>
    <property type="molecule type" value="Genomic_DNA"/>
</dbReference>
<evidence type="ECO:0000256" key="2">
    <source>
        <dbReference type="ARBA" id="ARBA00022679"/>
    </source>
</evidence>
<dbReference type="SUPFAM" id="SSF69593">
    <property type="entry name" value="Glycerol-3-phosphate (1)-acyltransferase"/>
    <property type="match status" value="1"/>
</dbReference>
<dbReference type="AlphaFoldDB" id="A0A098S2T4"/>
<dbReference type="GO" id="GO:0006654">
    <property type="term" value="P:phosphatidic acid biosynthetic process"/>
    <property type="evidence" value="ECO:0007669"/>
    <property type="project" value="TreeGrafter"/>
</dbReference>
<name>A0A098S2T4_9BACT</name>
<gene>
    <name evidence="5" type="ORF">IX84_19430</name>
</gene>
<dbReference type="SMART" id="SM00563">
    <property type="entry name" value="PlsC"/>
    <property type="match status" value="1"/>
</dbReference>
<dbReference type="STRING" id="1524460.IX84_19430"/>
<dbReference type="RefSeq" id="WP_044224139.1">
    <property type="nucleotide sequence ID" value="NZ_JBKAGJ010000016.1"/>
</dbReference>
<dbReference type="OrthoDB" id="9796839at2"/>
<keyword evidence="2 5" id="KW-0808">Transferase</keyword>
<reference evidence="5 6" key="1">
    <citation type="journal article" date="2014" name="Int. J. Syst. Evol. Microbiol.">
        <title>Phaeodactylibacter xiamenensis gen. nov., sp. nov., a member of the family Saprospiraceae isolated from the marine alga Phaeodactylum tricornutum.</title>
        <authorList>
            <person name="Chen Z.Jr."/>
            <person name="Lei X."/>
            <person name="Lai Q."/>
            <person name="Li Y."/>
            <person name="Zhang B."/>
            <person name="Zhang J."/>
            <person name="Zhang H."/>
            <person name="Yang L."/>
            <person name="Zheng W."/>
            <person name="Tian Y."/>
            <person name="Yu Z."/>
            <person name="Xu H.Jr."/>
            <person name="Zheng T."/>
        </authorList>
    </citation>
    <scope>NUCLEOTIDE SEQUENCE [LARGE SCALE GENOMIC DNA]</scope>
    <source>
        <strain evidence="5 6">KD52</strain>
    </source>
</reference>
<dbReference type="GO" id="GO:0003841">
    <property type="term" value="F:1-acylglycerol-3-phosphate O-acyltransferase activity"/>
    <property type="evidence" value="ECO:0007669"/>
    <property type="project" value="TreeGrafter"/>
</dbReference>
<evidence type="ECO:0000259" key="4">
    <source>
        <dbReference type="SMART" id="SM00563"/>
    </source>
</evidence>
<organism evidence="5 6">
    <name type="scientific">Phaeodactylibacter xiamenensis</name>
    <dbReference type="NCBI Taxonomy" id="1524460"/>
    <lineage>
        <taxon>Bacteria</taxon>
        <taxon>Pseudomonadati</taxon>
        <taxon>Bacteroidota</taxon>
        <taxon>Saprospiria</taxon>
        <taxon>Saprospirales</taxon>
        <taxon>Haliscomenobacteraceae</taxon>
        <taxon>Phaeodactylibacter</taxon>
    </lineage>
</organism>
<proteinExistence type="predicted"/>